<feature type="region of interest" description="Disordered" evidence="7">
    <location>
        <begin position="59"/>
        <end position="83"/>
    </location>
</feature>
<feature type="compositionally biased region" description="Polar residues" evidence="7">
    <location>
        <begin position="68"/>
        <end position="83"/>
    </location>
</feature>
<dbReference type="GO" id="GO:0015020">
    <property type="term" value="F:glucuronosyltransferase activity"/>
    <property type="evidence" value="ECO:0007669"/>
    <property type="project" value="TreeGrafter"/>
</dbReference>
<evidence type="ECO:0000256" key="8">
    <source>
        <dbReference type="SAM" id="Phobius"/>
    </source>
</evidence>
<keyword evidence="10" id="KW-1185">Reference proteome</keyword>
<keyword evidence="6" id="KW-0325">Glycoprotein</keyword>
<dbReference type="Proteomes" id="UP000521872">
    <property type="component" value="Unassembled WGS sequence"/>
</dbReference>
<dbReference type="GO" id="GO:0042285">
    <property type="term" value="F:xylosyltransferase activity"/>
    <property type="evidence" value="ECO:0007669"/>
    <property type="project" value="TreeGrafter"/>
</dbReference>
<dbReference type="InterPro" id="IPR029044">
    <property type="entry name" value="Nucleotide-diphossugar_trans"/>
</dbReference>
<sequence>MAGPCEPTDPVPFSSVTAFFRSGNRRRKLAYALIAAFCLSLFLFSREVAYVSTNLSPSNHPDTVPSAHESSLSSPTPAKPGTSMSGDTLVPVVFTLIMWSEPAAVEGALLLKSIIMYNSRPTDVHIICDEKAETILRTRISLVQSPLHQVRVWFYRPSWQSMLDRVAREGSIQTDHSAGLPGLMKLFIHEIIPRNVKKSIYVDTDAFFISDPALLWDTFDTLRPSTAVVMASHPDQDSPEWHHASRICSCVMLLDLEKLRTMHLMDSSIYREMKISALGPEAFRAMYGEPGGDGKGRYDNVRLGDQGYWWAIVDHRPDIFEPLSYDYEVTSCLLDTYLVGLGNELISMEDELSHQIHLKDTPQQGKVVLPKLLHFNCLHGSPVYLEWPGWSDPSNGLTQRWGSAVSYHKGFKWIWLNKGRKYNPDHTVKVFSVPEVVFADELELKGRT</sequence>
<dbReference type="GO" id="GO:0016020">
    <property type="term" value="C:membrane"/>
    <property type="evidence" value="ECO:0007669"/>
    <property type="project" value="UniProtKB-SubCell"/>
</dbReference>
<name>A0A8H4VPB9_9AGAR</name>
<proteinExistence type="predicted"/>
<evidence type="ECO:0000313" key="10">
    <source>
        <dbReference type="Proteomes" id="UP000521872"/>
    </source>
</evidence>
<feature type="transmembrane region" description="Helical" evidence="8">
    <location>
        <begin position="29"/>
        <end position="45"/>
    </location>
</feature>
<dbReference type="PANTHER" id="PTHR12270:SF25">
    <property type="entry name" value="GLYCOSYLTRANSFERASE-LIKE PROTEIN LARGE"/>
    <property type="match status" value="1"/>
</dbReference>
<evidence type="ECO:0000313" key="9">
    <source>
        <dbReference type="EMBL" id="KAF4615179.1"/>
    </source>
</evidence>
<evidence type="ECO:0000256" key="7">
    <source>
        <dbReference type="SAM" id="MobiDB-lite"/>
    </source>
</evidence>
<evidence type="ECO:0000256" key="1">
    <source>
        <dbReference type="ARBA" id="ARBA00004606"/>
    </source>
</evidence>
<dbReference type="EMBL" id="JAACJL010000044">
    <property type="protein sequence ID" value="KAF4615179.1"/>
    <property type="molecule type" value="Genomic_DNA"/>
</dbReference>
<organism evidence="9 10">
    <name type="scientific">Agrocybe pediades</name>
    <dbReference type="NCBI Taxonomy" id="84607"/>
    <lineage>
        <taxon>Eukaryota</taxon>
        <taxon>Fungi</taxon>
        <taxon>Dikarya</taxon>
        <taxon>Basidiomycota</taxon>
        <taxon>Agaricomycotina</taxon>
        <taxon>Agaricomycetes</taxon>
        <taxon>Agaricomycetidae</taxon>
        <taxon>Agaricales</taxon>
        <taxon>Agaricineae</taxon>
        <taxon>Strophariaceae</taxon>
        <taxon>Agrocybe</taxon>
    </lineage>
</organism>
<dbReference type="GO" id="GO:0035269">
    <property type="term" value="P:protein O-linked glycosylation via mannose"/>
    <property type="evidence" value="ECO:0007669"/>
    <property type="project" value="TreeGrafter"/>
</dbReference>
<dbReference type="SUPFAM" id="SSF53448">
    <property type="entry name" value="Nucleotide-diphospho-sugar transferases"/>
    <property type="match status" value="1"/>
</dbReference>
<keyword evidence="4 8" id="KW-1133">Transmembrane helix</keyword>
<comment type="subcellular location">
    <subcellularLocation>
        <location evidence="1">Membrane</location>
        <topology evidence="1">Single-pass type II membrane protein</topology>
    </subcellularLocation>
</comment>
<dbReference type="InterPro" id="IPR051292">
    <property type="entry name" value="Xyl/GlcA_transferase"/>
</dbReference>
<gene>
    <name evidence="9" type="ORF">D9613_002824</name>
</gene>
<keyword evidence="3" id="KW-0735">Signal-anchor</keyword>
<evidence type="ECO:0008006" key="11">
    <source>
        <dbReference type="Google" id="ProtNLM"/>
    </source>
</evidence>
<evidence type="ECO:0000256" key="5">
    <source>
        <dbReference type="ARBA" id="ARBA00023136"/>
    </source>
</evidence>
<protein>
    <recommendedName>
        <fullName evidence="11">Glycosyltransferase family 8 protein</fullName>
    </recommendedName>
</protein>
<dbReference type="PANTHER" id="PTHR12270">
    <property type="entry name" value="GLYCOSYLTRANSFERASE-RELATED"/>
    <property type="match status" value="1"/>
</dbReference>
<evidence type="ECO:0000256" key="4">
    <source>
        <dbReference type="ARBA" id="ARBA00022989"/>
    </source>
</evidence>
<keyword evidence="2 8" id="KW-0812">Transmembrane</keyword>
<keyword evidence="5 8" id="KW-0472">Membrane</keyword>
<dbReference type="Gene3D" id="3.90.550.10">
    <property type="entry name" value="Spore Coat Polysaccharide Biosynthesis Protein SpsA, Chain A"/>
    <property type="match status" value="1"/>
</dbReference>
<comment type="caution">
    <text evidence="9">The sequence shown here is derived from an EMBL/GenBank/DDBJ whole genome shotgun (WGS) entry which is preliminary data.</text>
</comment>
<evidence type="ECO:0000256" key="3">
    <source>
        <dbReference type="ARBA" id="ARBA00022968"/>
    </source>
</evidence>
<reference evidence="9 10" key="1">
    <citation type="submission" date="2019-12" db="EMBL/GenBank/DDBJ databases">
        <authorList>
            <person name="Floudas D."/>
            <person name="Bentzer J."/>
            <person name="Ahren D."/>
            <person name="Johansson T."/>
            <person name="Persson P."/>
            <person name="Tunlid A."/>
        </authorList>
    </citation>
    <scope>NUCLEOTIDE SEQUENCE [LARGE SCALE GENOMIC DNA]</scope>
    <source>
        <strain evidence="9 10">CBS 102.39</strain>
    </source>
</reference>
<accession>A0A8H4VPB9</accession>
<evidence type="ECO:0000256" key="6">
    <source>
        <dbReference type="ARBA" id="ARBA00023180"/>
    </source>
</evidence>
<dbReference type="AlphaFoldDB" id="A0A8H4VPB9"/>
<evidence type="ECO:0000256" key="2">
    <source>
        <dbReference type="ARBA" id="ARBA00022692"/>
    </source>
</evidence>